<comment type="caution">
    <text evidence="2">The sequence shown here is derived from an EMBL/GenBank/DDBJ whole genome shotgun (WGS) entry which is preliminary data.</text>
</comment>
<dbReference type="EMBL" id="JARYMX010000008">
    <property type="protein sequence ID" value="KAJ9539527.1"/>
    <property type="molecule type" value="Genomic_DNA"/>
</dbReference>
<dbReference type="AlphaFoldDB" id="A0AA38VV86"/>
<organism evidence="2 3">
    <name type="scientific">Centaurea solstitialis</name>
    <name type="common">yellow star-thistle</name>
    <dbReference type="NCBI Taxonomy" id="347529"/>
    <lineage>
        <taxon>Eukaryota</taxon>
        <taxon>Viridiplantae</taxon>
        <taxon>Streptophyta</taxon>
        <taxon>Embryophyta</taxon>
        <taxon>Tracheophyta</taxon>
        <taxon>Spermatophyta</taxon>
        <taxon>Magnoliopsida</taxon>
        <taxon>eudicotyledons</taxon>
        <taxon>Gunneridae</taxon>
        <taxon>Pentapetalae</taxon>
        <taxon>asterids</taxon>
        <taxon>campanulids</taxon>
        <taxon>Asterales</taxon>
        <taxon>Asteraceae</taxon>
        <taxon>Carduoideae</taxon>
        <taxon>Cardueae</taxon>
        <taxon>Centaureinae</taxon>
        <taxon>Centaurea</taxon>
    </lineage>
</organism>
<accession>A0AA38VV86</accession>
<keyword evidence="3" id="KW-1185">Reference proteome</keyword>
<sequence>MPPIRSTRNNGRGGTAFRGGRTSSRGGHRGGRTGSGETENPDIAEIIAQQLQALIPTIVTQISNNLNN</sequence>
<name>A0AA38VV86_9ASTR</name>
<dbReference type="Proteomes" id="UP001172457">
    <property type="component" value="Chromosome 8"/>
</dbReference>
<protein>
    <submittedName>
        <fullName evidence="2">Uncharacterized protein</fullName>
    </submittedName>
</protein>
<reference evidence="2" key="1">
    <citation type="submission" date="2023-03" db="EMBL/GenBank/DDBJ databases">
        <title>Chromosome-scale reference genome and RAD-based genetic map of yellow starthistle (Centaurea solstitialis) reveal putative structural variation and QTLs associated with invader traits.</title>
        <authorList>
            <person name="Reatini B."/>
            <person name="Cang F.A."/>
            <person name="Jiang Q."/>
            <person name="Mckibben M.T.W."/>
            <person name="Barker M.S."/>
            <person name="Rieseberg L.H."/>
            <person name="Dlugosch K.M."/>
        </authorList>
    </citation>
    <scope>NUCLEOTIDE SEQUENCE</scope>
    <source>
        <strain evidence="2">CAN-66</strain>
        <tissue evidence="2">Leaf</tissue>
    </source>
</reference>
<evidence type="ECO:0000313" key="3">
    <source>
        <dbReference type="Proteomes" id="UP001172457"/>
    </source>
</evidence>
<proteinExistence type="predicted"/>
<evidence type="ECO:0000313" key="2">
    <source>
        <dbReference type="EMBL" id="KAJ9539527.1"/>
    </source>
</evidence>
<feature type="region of interest" description="Disordered" evidence="1">
    <location>
        <begin position="1"/>
        <end position="42"/>
    </location>
</feature>
<evidence type="ECO:0000256" key="1">
    <source>
        <dbReference type="SAM" id="MobiDB-lite"/>
    </source>
</evidence>
<gene>
    <name evidence="2" type="ORF">OSB04_032260</name>
</gene>
<feature type="compositionally biased region" description="Polar residues" evidence="1">
    <location>
        <begin position="1"/>
        <end position="10"/>
    </location>
</feature>